<protein>
    <submittedName>
        <fullName evidence="1">Uncharacterized protein</fullName>
    </submittedName>
</protein>
<reference evidence="1 2" key="1">
    <citation type="submission" date="2018-08" db="EMBL/GenBank/DDBJ databases">
        <title>Genome and evolution of the arbuscular mycorrhizal fungus Diversispora epigaea (formerly Glomus versiforme) and its bacterial endosymbionts.</title>
        <authorList>
            <person name="Sun X."/>
            <person name="Fei Z."/>
            <person name="Harrison M."/>
        </authorList>
    </citation>
    <scope>NUCLEOTIDE SEQUENCE [LARGE SCALE GENOMIC DNA]</scope>
    <source>
        <strain evidence="1 2">IT104</strain>
    </source>
</reference>
<evidence type="ECO:0000313" key="2">
    <source>
        <dbReference type="Proteomes" id="UP000266861"/>
    </source>
</evidence>
<gene>
    <name evidence="1" type="ORF">Glove_236g61</name>
</gene>
<name>A0A397IAJ7_9GLOM</name>
<dbReference type="AlphaFoldDB" id="A0A397IAJ7"/>
<comment type="caution">
    <text evidence="1">The sequence shown here is derived from an EMBL/GenBank/DDBJ whole genome shotgun (WGS) entry which is preliminary data.</text>
</comment>
<dbReference type="OrthoDB" id="2437917at2759"/>
<keyword evidence="2" id="KW-1185">Reference proteome</keyword>
<accession>A0A397IAJ7</accession>
<dbReference type="Proteomes" id="UP000266861">
    <property type="component" value="Unassembled WGS sequence"/>
</dbReference>
<dbReference type="EMBL" id="PQFF01000218">
    <property type="protein sequence ID" value="RHZ72851.1"/>
    <property type="molecule type" value="Genomic_DNA"/>
</dbReference>
<proteinExistence type="predicted"/>
<organism evidence="1 2">
    <name type="scientific">Diversispora epigaea</name>
    <dbReference type="NCBI Taxonomy" id="1348612"/>
    <lineage>
        <taxon>Eukaryota</taxon>
        <taxon>Fungi</taxon>
        <taxon>Fungi incertae sedis</taxon>
        <taxon>Mucoromycota</taxon>
        <taxon>Glomeromycotina</taxon>
        <taxon>Glomeromycetes</taxon>
        <taxon>Diversisporales</taxon>
        <taxon>Diversisporaceae</taxon>
        <taxon>Diversispora</taxon>
    </lineage>
</organism>
<sequence length="313" mass="36557">MTNTYITSGKLIIADVIVPELHYGPYLCDCPLQPDYICEGSKQSSSIAESASAAITSVYQLVFGAPTKYAELSYLGLKQAETVQKLLEGVIFRPFIIEIENFFVFISWFDVKTKLNRNKIDQKYSALLFYKYKKKQSVFFQQANKNLFSITIYQVSQVVAKFEDFSPNAVWHQIQVLKSIPSDILFVRNHLITLQKLNQLQQILLLQIPNECTIVDWNNQEIMKYLFRLHLKKAVHGSYEKWNKIFQKRELRAWQAIFCAVGCTNITLFDNKISKAIKNIYVNNKLVSNKNQYIYRMNFEQMYLILKKIVKHL</sequence>
<evidence type="ECO:0000313" key="1">
    <source>
        <dbReference type="EMBL" id="RHZ72851.1"/>
    </source>
</evidence>